<dbReference type="Pfam" id="PF13561">
    <property type="entry name" value="adh_short_C2"/>
    <property type="match status" value="1"/>
</dbReference>
<dbReference type="PRINTS" id="PR00081">
    <property type="entry name" value="GDHRDH"/>
</dbReference>
<protein>
    <submittedName>
        <fullName evidence="4">NAD(P)-dependent dehydrogenase (Short-subunit alcohol dehydrogenase family)</fullName>
    </submittedName>
</protein>
<comment type="caution">
    <text evidence="4">The sequence shown here is derived from an EMBL/GenBank/DDBJ whole genome shotgun (WGS) entry which is preliminary data.</text>
</comment>
<dbReference type="PANTHER" id="PTHR42879">
    <property type="entry name" value="3-OXOACYL-(ACYL-CARRIER-PROTEIN) REDUCTASE"/>
    <property type="match status" value="1"/>
</dbReference>
<dbReference type="Gene3D" id="3.40.50.720">
    <property type="entry name" value="NAD(P)-binding Rossmann-like Domain"/>
    <property type="match status" value="1"/>
</dbReference>
<dbReference type="EMBL" id="SNZR01000011">
    <property type="protein sequence ID" value="TDR92926.1"/>
    <property type="molecule type" value="Genomic_DNA"/>
</dbReference>
<organism evidence="4 5">
    <name type="scientific">Enterovirga rhinocerotis</name>
    <dbReference type="NCBI Taxonomy" id="1339210"/>
    <lineage>
        <taxon>Bacteria</taxon>
        <taxon>Pseudomonadati</taxon>
        <taxon>Pseudomonadota</taxon>
        <taxon>Alphaproteobacteria</taxon>
        <taxon>Hyphomicrobiales</taxon>
        <taxon>Methylobacteriaceae</taxon>
        <taxon>Enterovirga</taxon>
    </lineage>
</organism>
<evidence type="ECO:0000259" key="3">
    <source>
        <dbReference type="SMART" id="SM00822"/>
    </source>
</evidence>
<evidence type="ECO:0000313" key="5">
    <source>
        <dbReference type="Proteomes" id="UP000295122"/>
    </source>
</evidence>
<dbReference type="Proteomes" id="UP000295122">
    <property type="component" value="Unassembled WGS sequence"/>
</dbReference>
<feature type="domain" description="Ketoreductase" evidence="3">
    <location>
        <begin position="2"/>
        <end position="168"/>
    </location>
</feature>
<dbReference type="AlphaFoldDB" id="A0A4R7C7W4"/>
<dbReference type="SMART" id="SM00822">
    <property type="entry name" value="PKS_KR"/>
    <property type="match status" value="1"/>
</dbReference>
<gene>
    <name evidence="4" type="ORF">EV668_0170</name>
</gene>
<reference evidence="4 5" key="1">
    <citation type="submission" date="2019-03" db="EMBL/GenBank/DDBJ databases">
        <title>Genomic Encyclopedia of Type Strains, Phase IV (KMG-IV): sequencing the most valuable type-strain genomes for metagenomic binning, comparative biology and taxonomic classification.</title>
        <authorList>
            <person name="Goeker M."/>
        </authorList>
    </citation>
    <scope>NUCLEOTIDE SEQUENCE [LARGE SCALE GENOMIC DNA]</scope>
    <source>
        <strain evidence="4 5">DSM 25903</strain>
    </source>
</reference>
<dbReference type="CDD" id="cd05233">
    <property type="entry name" value="SDR_c"/>
    <property type="match status" value="1"/>
</dbReference>
<dbReference type="OrthoDB" id="9779623at2"/>
<proteinExistence type="inferred from homology"/>
<name>A0A4R7C7W4_9HYPH</name>
<dbReference type="PANTHER" id="PTHR42879:SF2">
    <property type="entry name" value="3-OXOACYL-[ACYL-CARRIER-PROTEIN] REDUCTASE FABG"/>
    <property type="match status" value="1"/>
</dbReference>
<dbReference type="RefSeq" id="WP_133767971.1">
    <property type="nucleotide sequence ID" value="NZ_SNZR01000011.1"/>
</dbReference>
<dbReference type="InterPro" id="IPR036291">
    <property type="entry name" value="NAD(P)-bd_dom_sf"/>
</dbReference>
<dbReference type="SUPFAM" id="SSF51735">
    <property type="entry name" value="NAD(P)-binding Rossmann-fold domains"/>
    <property type="match status" value="1"/>
</dbReference>
<dbReference type="FunFam" id="3.40.50.720:FF:000173">
    <property type="entry name" value="3-oxoacyl-[acyl-carrier protein] reductase"/>
    <property type="match status" value="1"/>
</dbReference>
<dbReference type="GO" id="GO:0016491">
    <property type="term" value="F:oxidoreductase activity"/>
    <property type="evidence" value="ECO:0007669"/>
    <property type="project" value="UniProtKB-KW"/>
</dbReference>
<comment type="similarity">
    <text evidence="1">Belongs to the short-chain dehydrogenases/reductases (SDR) family.</text>
</comment>
<dbReference type="InterPro" id="IPR002347">
    <property type="entry name" value="SDR_fam"/>
</dbReference>
<evidence type="ECO:0000256" key="2">
    <source>
        <dbReference type="ARBA" id="ARBA00023002"/>
    </source>
</evidence>
<dbReference type="InterPro" id="IPR050259">
    <property type="entry name" value="SDR"/>
</dbReference>
<dbReference type="InterPro" id="IPR057326">
    <property type="entry name" value="KR_dom"/>
</dbReference>
<keyword evidence="2" id="KW-0560">Oxidoreductase</keyword>
<dbReference type="PRINTS" id="PR00080">
    <property type="entry name" value="SDRFAMILY"/>
</dbReference>
<keyword evidence="5" id="KW-1185">Reference proteome</keyword>
<evidence type="ECO:0000313" key="4">
    <source>
        <dbReference type="EMBL" id="TDR92926.1"/>
    </source>
</evidence>
<evidence type="ECO:0000256" key="1">
    <source>
        <dbReference type="ARBA" id="ARBA00006484"/>
    </source>
</evidence>
<accession>A0A4R7C7W4</accession>
<sequence>MKRVLVTGATRGIGRAVSDRLAEAGWAVVGLARRDLAGFPGRILPCDLADEAGTAAVLDELTADGGFDALVNNAGINIPQALDEISLDAFRTVMEVDLRAPLQIVQALTPAMRERRFGRIVNIGSRAMLGLERHSSYAAAKAGLAAMARCWALELAGDGITVNTVAPGPVDTELFWDVMPRGSEATARYLASIPVKRMADADEIAATVAFFLSPEAAFITGQTLYACGGLTVGRALQA</sequence>